<reference evidence="2" key="1">
    <citation type="journal article" date="2019" name="Int. J. Syst. Evol. Microbiol.">
        <title>The Global Catalogue of Microorganisms (GCM) 10K type strain sequencing project: providing services to taxonomists for standard genome sequencing and annotation.</title>
        <authorList>
            <consortium name="The Broad Institute Genomics Platform"/>
            <consortium name="The Broad Institute Genome Sequencing Center for Infectious Disease"/>
            <person name="Wu L."/>
            <person name="Ma J."/>
        </authorList>
    </citation>
    <scope>NUCLEOTIDE SEQUENCE [LARGE SCALE GENOMIC DNA]</scope>
    <source>
        <strain evidence="2">JCM 31486</strain>
    </source>
</reference>
<protein>
    <submittedName>
        <fullName evidence="1">Uncharacterized protein</fullName>
    </submittedName>
</protein>
<proteinExistence type="predicted"/>
<gene>
    <name evidence="1" type="ORF">ACFQ1S_43985</name>
</gene>
<sequence length="160" mass="17380">MDEAIDPDALVTDLLVPLVESQVCRVVVGVRSEDLAGGLAPLGRVMDLNKVNLDTLRDDLETYANALLRRMPSYGSREYLAGRAHLAASMAAALTGPERSVWGEYLTIRLYVQTLGEPIKDVLQAEQTGQAIPLDPAGLRLPDNSPWFRPVLSAVEGLKV</sequence>
<evidence type="ECO:0000313" key="2">
    <source>
        <dbReference type="Proteomes" id="UP001597045"/>
    </source>
</evidence>
<keyword evidence="2" id="KW-1185">Reference proteome</keyword>
<organism evidence="1 2">
    <name type="scientific">Kibdelosporangium lantanae</name>
    <dbReference type="NCBI Taxonomy" id="1497396"/>
    <lineage>
        <taxon>Bacteria</taxon>
        <taxon>Bacillati</taxon>
        <taxon>Actinomycetota</taxon>
        <taxon>Actinomycetes</taxon>
        <taxon>Pseudonocardiales</taxon>
        <taxon>Pseudonocardiaceae</taxon>
        <taxon>Kibdelosporangium</taxon>
    </lineage>
</organism>
<comment type="caution">
    <text evidence="1">The sequence shown here is derived from an EMBL/GenBank/DDBJ whole genome shotgun (WGS) entry which is preliminary data.</text>
</comment>
<feature type="non-terminal residue" evidence="1">
    <location>
        <position position="160"/>
    </location>
</feature>
<accession>A0ABW3MRR3</accession>
<dbReference type="Proteomes" id="UP001597045">
    <property type="component" value="Unassembled WGS sequence"/>
</dbReference>
<name>A0ABW3MRR3_9PSEU</name>
<dbReference type="EMBL" id="JBHTIS010004084">
    <property type="protein sequence ID" value="MFD1052044.1"/>
    <property type="molecule type" value="Genomic_DNA"/>
</dbReference>
<evidence type="ECO:0000313" key="1">
    <source>
        <dbReference type="EMBL" id="MFD1052044.1"/>
    </source>
</evidence>